<organism evidence="3 4">
    <name type="scientific">Bifidobacterium dolichotidis</name>
    <dbReference type="NCBI Taxonomy" id="2306976"/>
    <lineage>
        <taxon>Bacteria</taxon>
        <taxon>Bacillati</taxon>
        <taxon>Actinomycetota</taxon>
        <taxon>Actinomycetes</taxon>
        <taxon>Bifidobacteriales</taxon>
        <taxon>Bifidobacteriaceae</taxon>
        <taxon>Bifidobacterium</taxon>
    </lineage>
</organism>
<feature type="region of interest" description="Disordered" evidence="1">
    <location>
        <begin position="1"/>
        <end position="32"/>
    </location>
</feature>
<dbReference type="EMBL" id="QXGM01000001">
    <property type="protein sequence ID" value="RSX55775.1"/>
    <property type="molecule type" value="Genomic_DNA"/>
</dbReference>
<reference evidence="3 4" key="1">
    <citation type="submission" date="2018-09" db="EMBL/GenBank/DDBJ databases">
        <title>Characterization of the phylogenetic diversity of five novel species belonging to the genus Bifidobacterium.</title>
        <authorList>
            <person name="Lugli G.A."/>
            <person name="Duranti S."/>
            <person name="Milani C."/>
        </authorList>
    </citation>
    <scope>NUCLEOTIDE SEQUENCE [LARGE SCALE GENOMIC DNA]</scope>
    <source>
        <strain evidence="3 4">2036B</strain>
    </source>
</reference>
<evidence type="ECO:0000256" key="1">
    <source>
        <dbReference type="SAM" id="MobiDB-lite"/>
    </source>
</evidence>
<dbReference type="Proteomes" id="UP000287609">
    <property type="component" value="Unassembled WGS sequence"/>
</dbReference>
<evidence type="ECO:0000313" key="3">
    <source>
        <dbReference type="EMBL" id="RSX55775.1"/>
    </source>
</evidence>
<feature type="transmembrane region" description="Helical" evidence="2">
    <location>
        <begin position="129"/>
        <end position="148"/>
    </location>
</feature>
<comment type="caution">
    <text evidence="3">The sequence shown here is derived from an EMBL/GenBank/DDBJ whole genome shotgun (WGS) entry which is preliminary data.</text>
</comment>
<gene>
    <name evidence="3" type="ORF">D2E26_0338</name>
</gene>
<keyword evidence="4" id="KW-1185">Reference proteome</keyword>
<name>A0A430FSD1_9BIFI</name>
<evidence type="ECO:0008006" key="5">
    <source>
        <dbReference type="Google" id="ProtNLM"/>
    </source>
</evidence>
<accession>A0A430FSD1</accession>
<feature type="transmembrane region" description="Helical" evidence="2">
    <location>
        <begin position="154"/>
        <end position="173"/>
    </location>
</feature>
<keyword evidence="2" id="KW-0472">Membrane</keyword>
<evidence type="ECO:0000313" key="4">
    <source>
        <dbReference type="Proteomes" id="UP000287609"/>
    </source>
</evidence>
<keyword evidence="2" id="KW-1133">Transmembrane helix</keyword>
<protein>
    <recommendedName>
        <fullName evidence="5">Membrane associated protein</fullName>
    </recommendedName>
</protein>
<proteinExistence type="predicted"/>
<evidence type="ECO:0000256" key="2">
    <source>
        <dbReference type="SAM" id="Phobius"/>
    </source>
</evidence>
<sequence length="191" mass="20556">MDTHNHDQNQSANGGKAVQQPASNGSDDAWQAFMAEHEDDLNDVNNSRAAKKFNRKAQQNERKATKRARKQMMLSVNELSNSNFVGGKPAGPRDFTGSSWLDTDDVMDRHGSPFVPPNPDLSGVNRGRAALWAVLVAGIALILIAVLLPSWAGFIGVLAALCVLVGAGGLVMTHKGHDETKQSWDDDGARV</sequence>
<dbReference type="AlphaFoldDB" id="A0A430FSD1"/>
<keyword evidence="2" id="KW-0812">Transmembrane</keyword>